<dbReference type="Pfam" id="PF00535">
    <property type="entry name" value="Glycos_transf_2"/>
    <property type="match status" value="1"/>
</dbReference>
<dbReference type="PANTHER" id="PTHR10859">
    <property type="entry name" value="GLYCOSYL TRANSFERASE"/>
    <property type="match status" value="1"/>
</dbReference>
<sequence length="252" mass="28352">MNRELGTVSEDKKMKMLLIIPAYNEGEGILENLKIVEDYQATCPYQLDYVVINDGSTDNEEEILMANNINHVELIQNLGIGGAVQTGYLYALQNSYDIAVQFDGDAQHDIHSLPNLVDPILNDEADFTVGSRFLDESNSEFKSSKSRQMGIKILSSLIYMSSKIKIKDVTSGYRAGNRKVIDQFVKRYPRQYPEPESYMHLFSKNIRVKEVGVRMFERTTGVSSINMVKGVSYMISVSLAIIASSLLGKEKK</sequence>
<evidence type="ECO:0000259" key="1">
    <source>
        <dbReference type="Pfam" id="PF00535"/>
    </source>
</evidence>
<evidence type="ECO:0000313" key="2">
    <source>
        <dbReference type="EMBL" id="AHX98292.1"/>
    </source>
</evidence>
<dbReference type="CDD" id="cd04179">
    <property type="entry name" value="DPM_DPG-synthase_like"/>
    <property type="match status" value="1"/>
</dbReference>
<keyword evidence="2" id="KW-0808">Transferase</keyword>
<name>A0A023UBV8_LACLC</name>
<organism evidence="2">
    <name type="scientific">Lactococcus lactis subsp. cremoris</name>
    <name type="common">Streptococcus cremoris</name>
    <dbReference type="NCBI Taxonomy" id="1359"/>
    <lineage>
        <taxon>Bacteria</taxon>
        <taxon>Bacillati</taxon>
        <taxon>Bacillota</taxon>
        <taxon>Bacilli</taxon>
        <taxon>Lactobacillales</taxon>
        <taxon>Streptococcaceae</taxon>
        <taxon>Lactococcus</taxon>
    </lineage>
</organism>
<reference evidence="2" key="1">
    <citation type="journal article" date="2014" name="MBio">
        <title>Differences in lactococcal cell wall polysaccharide structure are major determining factors in bacteriophage sensitivity.</title>
        <authorList>
            <person name="Ainsworth S."/>
            <person name="Sadovskaya I."/>
            <person name="Vinogradov E."/>
            <person name="Courtin P."/>
            <person name="Guerardel Y."/>
            <person name="Mahony J."/>
            <person name="Grard T."/>
            <person name="Cambillau C."/>
            <person name="Chapot-Chartier M.P."/>
            <person name="van Sinderen D."/>
        </authorList>
    </citation>
    <scope>NUCLEOTIDE SEQUENCE</scope>
    <source>
        <strain evidence="2">W34</strain>
    </source>
</reference>
<dbReference type="GO" id="GO:0016740">
    <property type="term" value="F:transferase activity"/>
    <property type="evidence" value="ECO:0007669"/>
    <property type="project" value="UniProtKB-KW"/>
</dbReference>
<proteinExistence type="predicted"/>
<dbReference type="SUPFAM" id="SSF53448">
    <property type="entry name" value="Nucleotide-diphospho-sugar transferases"/>
    <property type="match status" value="1"/>
</dbReference>
<dbReference type="AlphaFoldDB" id="A0A023UBV8"/>
<dbReference type="Gene3D" id="3.90.550.10">
    <property type="entry name" value="Spore Coat Polysaccharide Biosynthesis Protein SpsA, Chain A"/>
    <property type="match status" value="1"/>
</dbReference>
<feature type="domain" description="Glycosyltransferase 2-like" evidence="1">
    <location>
        <begin position="18"/>
        <end position="183"/>
    </location>
</feature>
<dbReference type="GO" id="GO:0006487">
    <property type="term" value="P:protein N-linked glycosylation"/>
    <property type="evidence" value="ECO:0007669"/>
    <property type="project" value="TreeGrafter"/>
</dbReference>
<dbReference type="PANTHER" id="PTHR10859:SF114">
    <property type="entry name" value="DOLICHOL-PHOSPHATE MANNOSYLTRANSFERASE"/>
    <property type="match status" value="1"/>
</dbReference>
<dbReference type="InterPro" id="IPR001173">
    <property type="entry name" value="Glyco_trans_2-like"/>
</dbReference>
<protein>
    <submittedName>
        <fullName evidence="2">Glycosyltransferase</fullName>
    </submittedName>
</protein>
<accession>A0A023UBV8</accession>
<dbReference type="EMBL" id="KF498852">
    <property type="protein sequence ID" value="AHX98292.1"/>
    <property type="molecule type" value="Genomic_DNA"/>
</dbReference>
<dbReference type="InterPro" id="IPR029044">
    <property type="entry name" value="Nucleotide-diphossugar_trans"/>
</dbReference>
<gene>
    <name evidence="2" type="ORF">W34_001</name>
</gene>